<reference evidence="1" key="1">
    <citation type="submission" date="2014-11" db="EMBL/GenBank/DDBJ databases">
        <authorList>
            <person name="Amaro Gonzalez C."/>
        </authorList>
    </citation>
    <scope>NUCLEOTIDE SEQUENCE</scope>
</reference>
<sequence length="37" mass="4618">MLKNEYLTCTFHSRKMIIFSTQYNKMTRHISHFHLFI</sequence>
<protein>
    <submittedName>
        <fullName evidence="1">Uncharacterized protein</fullName>
    </submittedName>
</protein>
<name>A0A0E9UBZ8_ANGAN</name>
<evidence type="ECO:0000313" key="1">
    <source>
        <dbReference type="EMBL" id="JAH63242.1"/>
    </source>
</evidence>
<organism evidence="1">
    <name type="scientific">Anguilla anguilla</name>
    <name type="common">European freshwater eel</name>
    <name type="synonym">Muraena anguilla</name>
    <dbReference type="NCBI Taxonomy" id="7936"/>
    <lineage>
        <taxon>Eukaryota</taxon>
        <taxon>Metazoa</taxon>
        <taxon>Chordata</taxon>
        <taxon>Craniata</taxon>
        <taxon>Vertebrata</taxon>
        <taxon>Euteleostomi</taxon>
        <taxon>Actinopterygii</taxon>
        <taxon>Neopterygii</taxon>
        <taxon>Teleostei</taxon>
        <taxon>Anguilliformes</taxon>
        <taxon>Anguillidae</taxon>
        <taxon>Anguilla</taxon>
    </lineage>
</organism>
<dbReference type="EMBL" id="GBXM01045335">
    <property type="protein sequence ID" value="JAH63242.1"/>
    <property type="molecule type" value="Transcribed_RNA"/>
</dbReference>
<dbReference type="AlphaFoldDB" id="A0A0E9UBZ8"/>
<reference evidence="1" key="2">
    <citation type="journal article" date="2015" name="Fish Shellfish Immunol.">
        <title>Early steps in the European eel (Anguilla anguilla)-Vibrio vulnificus interaction in the gills: Role of the RtxA13 toxin.</title>
        <authorList>
            <person name="Callol A."/>
            <person name="Pajuelo D."/>
            <person name="Ebbesson L."/>
            <person name="Teles M."/>
            <person name="MacKenzie S."/>
            <person name="Amaro C."/>
        </authorList>
    </citation>
    <scope>NUCLEOTIDE SEQUENCE</scope>
</reference>
<accession>A0A0E9UBZ8</accession>
<proteinExistence type="predicted"/>